<proteinExistence type="predicted"/>
<name>A0A225EBN7_9BACT</name>
<dbReference type="AlphaFoldDB" id="A0A225EBN7"/>
<reference evidence="2" key="1">
    <citation type="submission" date="2017-06" db="EMBL/GenBank/DDBJ databases">
        <title>Genome analysis of Fimbriiglobus ruber SP5, the first member of the order Planctomycetales with confirmed chitinolytic capability.</title>
        <authorList>
            <person name="Ravin N.V."/>
            <person name="Rakitin A.L."/>
            <person name="Ivanova A.A."/>
            <person name="Beletsky A.V."/>
            <person name="Kulichevskaya I.S."/>
            <person name="Mardanov A.V."/>
            <person name="Dedysh S.N."/>
        </authorList>
    </citation>
    <scope>NUCLEOTIDE SEQUENCE [LARGE SCALE GENOMIC DNA]</scope>
    <source>
        <strain evidence="2">SP5</strain>
    </source>
</reference>
<dbReference type="Proteomes" id="UP000214646">
    <property type="component" value="Unassembled WGS sequence"/>
</dbReference>
<evidence type="ECO:0000313" key="2">
    <source>
        <dbReference type="Proteomes" id="UP000214646"/>
    </source>
</evidence>
<keyword evidence="2" id="KW-1185">Reference proteome</keyword>
<comment type="caution">
    <text evidence="1">The sequence shown here is derived from an EMBL/GenBank/DDBJ whole genome shotgun (WGS) entry which is preliminary data.</text>
</comment>
<sequence>MNPETCPQVRKYDRYAAYKENGRSMIVGSKGLEYAVHWLKQMRRVDCL</sequence>
<evidence type="ECO:0000313" key="1">
    <source>
        <dbReference type="EMBL" id="OWK45787.1"/>
    </source>
</evidence>
<dbReference type="RefSeq" id="WP_161967298.1">
    <property type="nucleotide sequence ID" value="NZ_NIDE01000002.1"/>
</dbReference>
<gene>
    <name evidence="1" type="ORF">FRUB_02118</name>
</gene>
<accession>A0A225EBN7</accession>
<dbReference type="EMBL" id="NIDE01000002">
    <property type="protein sequence ID" value="OWK45787.1"/>
    <property type="molecule type" value="Genomic_DNA"/>
</dbReference>
<protein>
    <submittedName>
        <fullName evidence="1">Uncharacterized protein</fullName>
    </submittedName>
</protein>
<organism evidence="1 2">
    <name type="scientific">Fimbriiglobus ruber</name>
    <dbReference type="NCBI Taxonomy" id="1908690"/>
    <lineage>
        <taxon>Bacteria</taxon>
        <taxon>Pseudomonadati</taxon>
        <taxon>Planctomycetota</taxon>
        <taxon>Planctomycetia</taxon>
        <taxon>Gemmatales</taxon>
        <taxon>Gemmataceae</taxon>
        <taxon>Fimbriiglobus</taxon>
    </lineage>
</organism>